<dbReference type="EMBL" id="KL596937">
    <property type="protein sequence ID" value="KER21835.1"/>
    <property type="molecule type" value="Genomic_DNA"/>
</dbReference>
<reference evidence="1 2" key="1">
    <citation type="submission" date="2013-11" db="EMBL/GenBank/DDBJ databases">
        <title>Opisthorchis viverrini - life in the bile duct.</title>
        <authorList>
            <person name="Young N.D."/>
            <person name="Nagarajan N."/>
            <person name="Lin S.J."/>
            <person name="Korhonen P.K."/>
            <person name="Jex A.R."/>
            <person name="Hall R.S."/>
            <person name="Safavi-Hemami H."/>
            <person name="Kaewkong W."/>
            <person name="Bertrand D."/>
            <person name="Gao S."/>
            <person name="Seet Q."/>
            <person name="Wongkham S."/>
            <person name="Teh B.T."/>
            <person name="Wongkham C."/>
            <person name="Intapan P.M."/>
            <person name="Maleewong W."/>
            <person name="Yang X."/>
            <person name="Hu M."/>
            <person name="Wang Z."/>
            <person name="Hofmann A."/>
            <person name="Sternberg P.W."/>
            <person name="Tan P."/>
            <person name="Wang J."/>
            <person name="Gasser R.B."/>
        </authorList>
    </citation>
    <scope>NUCLEOTIDE SEQUENCE [LARGE SCALE GENOMIC DNA]</scope>
</reference>
<dbReference type="KEGG" id="ovi:T265_09930"/>
<gene>
    <name evidence="1" type="ORF">T265_09930</name>
</gene>
<dbReference type="RefSeq" id="XP_009174416.1">
    <property type="nucleotide sequence ID" value="XM_009176152.1"/>
</dbReference>
<evidence type="ECO:0000313" key="1">
    <source>
        <dbReference type="EMBL" id="KER21835.1"/>
    </source>
</evidence>
<dbReference type="AlphaFoldDB" id="A0A074ZF28"/>
<accession>A0A074ZF28</accession>
<name>A0A074ZF28_OPIVI</name>
<dbReference type="Proteomes" id="UP000054324">
    <property type="component" value="Unassembled WGS sequence"/>
</dbReference>
<organism evidence="1 2">
    <name type="scientific">Opisthorchis viverrini</name>
    <name type="common">Southeast Asian liver fluke</name>
    <dbReference type="NCBI Taxonomy" id="6198"/>
    <lineage>
        <taxon>Eukaryota</taxon>
        <taxon>Metazoa</taxon>
        <taxon>Spiralia</taxon>
        <taxon>Lophotrochozoa</taxon>
        <taxon>Platyhelminthes</taxon>
        <taxon>Trematoda</taxon>
        <taxon>Digenea</taxon>
        <taxon>Opisthorchiida</taxon>
        <taxon>Opisthorchiata</taxon>
        <taxon>Opisthorchiidae</taxon>
        <taxon>Opisthorchis</taxon>
    </lineage>
</organism>
<sequence>MPGHTIVPIPSSVSLCKPLCDVAVDTNMYFALSGRLRRLSFQDQTSKLPFKADDMFRPSYNKTTTGASDVLSAASVPKWFEVQALEVKGFKELR</sequence>
<dbReference type="GeneID" id="20324098"/>
<dbReference type="CTD" id="20324098"/>
<proteinExistence type="predicted"/>
<protein>
    <submittedName>
        <fullName evidence="1">Uncharacterized protein</fullName>
    </submittedName>
</protein>
<keyword evidence="2" id="KW-1185">Reference proteome</keyword>
<evidence type="ECO:0000313" key="2">
    <source>
        <dbReference type="Proteomes" id="UP000054324"/>
    </source>
</evidence>